<accession>A0A662ZLM9</accession>
<name>A0A662ZLM9_9GAMM</name>
<dbReference type="Proteomes" id="UP000243745">
    <property type="component" value="Unassembled WGS sequence"/>
</dbReference>
<protein>
    <submittedName>
        <fullName evidence="1">Transposon Tn916 excisionase</fullName>
    </submittedName>
</protein>
<dbReference type="InterPro" id="IPR038148">
    <property type="entry name" value="Tn1545/Tn916_Xis"/>
</dbReference>
<evidence type="ECO:0000313" key="2">
    <source>
        <dbReference type="Proteomes" id="UP000243745"/>
    </source>
</evidence>
<reference evidence="1 2" key="1">
    <citation type="submission" date="2016-10" db="EMBL/GenBank/DDBJ databases">
        <authorList>
            <person name="Varghese N."/>
            <person name="Submissions S."/>
        </authorList>
    </citation>
    <scope>NUCLEOTIDE SEQUENCE [LARGE SCALE GENOMIC DNA]</scope>
    <source>
        <strain evidence="1 2">DSM 1361</strain>
    </source>
</reference>
<dbReference type="AlphaFoldDB" id="A0A662ZLM9"/>
<organism evidence="1 2">
    <name type="scientific">Ruminobacter amylophilus</name>
    <dbReference type="NCBI Taxonomy" id="867"/>
    <lineage>
        <taxon>Bacteria</taxon>
        <taxon>Pseudomonadati</taxon>
        <taxon>Pseudomonadota</taxon>
        <taxon>Gammaproteobacteria</taxon>
        <taxon>Aeromonadales</taxon>
        <taxon>Succinivibrionaceae</taxon>
        <taxon>Ruminobacter</taxon>
    </lineage>
</organism>
<feature type="non-terminal residue" evidence="1">
    <location>
        <position position="1"/>
    </location>
</feature>
<evidence type="ECO:0000313" key="1">
    <source>
        <dbReference type="EMBL" id="SFP79981.1"/>
    </source>
</evidence>
<gene>
    <name evidence="1" type="ORF">SAMN02910344_02327</name>
</gene>
<dbReference type="RefSeq" id="WP_245730193.1">
    <property type="nucleotide sequence ID" value="NZ_FOXF01000088.1"/>
</dbReference>
<dbReference type="EMBL" id="FOXF01000088">
    <property type="protein sequence ID" value="SFP79981.1"/>
    <property type="molecule type" value="Genomic_DNA"/>
</dbReference>
<dbReference type="Gene3D" id="3.90.105.50">
    <property type="match status" value="1"/>
</dbReference>
<keyword evidence="2" id="KW-1185">Reference proteome</keyword>
<sequence length="85" mass="10096">QDGSRKNEIPMNQRYTLSLNEAGQYFHIGVKRLRRLAECNIGNFSVRYGHKKRTVKFYEGRKLILLVQIIRCTVIHEDQTEQKLF</sequence>
<dbReference type="InterPro" id="IPR015122">
    <property type="entry name" value="Tn916-Xis"/>
</dbReference>
<proteinExistence type="predicted"/>
<dbReference type="Pfam" id="PF09035">
    <property type="entry name" value="Tn916-Xis"/>
    <property type="match status" value="1"/>
</dbReference>